<evidence type="ECO:0000259" key="1">
    <source>
        <dbReference type="PROSITE" id="PS51186"/>
    </source>
</evidence>
<gene>
    <name evidence="2" type="ORF">H8698_07940</name>
</gene>
<accession>A0A926HYA7</accession>
<protein>
    <submittedName>
        <fullName evidence="2">GNAT family N-acetyltransferase</fullName>
    </submittedName>
</protein>
<dbReference type="Pfam" id="PF13508">
    <property type="entry name" value="Acetyltransf_7"/>
    <property type="match status" value="1"/>
</dbReference>
<name>A0A926HYA7_9FIRM</name>
<dbReference type="GO" id="GO:0016747">
    <property type="term" value="F:acyltransferase activity, transferring groups other than amino-acyl groups"/>
    <property type="evidence" value="ECO:0007669"/>
    <property type="project" value="InterPro"/>
</dbReference>
<dbReference type="InterPro" id="IPR000182">
    <property type="entry name" value="GNAT_dom"/>
</dbReference>
<evidence type="ECO:0000313" key="3">
    <source>
        <dbReference type="Proteomes" id="UP000611762"/>
    </source>
</evidence>
<dbReference type="Proteomes" id="UP000611762">
    <property type="component" value="Unassembled WGS sequence"/>
</dbReference>
<sequence>MNVSIRKAELSDIDGFLKLDKHIAPERLKTVISAGRAFVLENSGQIFGVLRYSLFWESLPFLDLISIDPAFQRQGFGRTFMAFWEAQMKQEGFCHCLTSTQEDETAKFFYETLGYTKTGAFFPPEQEAQELIYLKTL</sequence>
<reference evidence="2" key="1">
    <citation type="submission" date="2020-08" db="EMBL/GenBank/DDBJ databases">
        <title>Genome public.</title>
        <authorList>
            <person name="Liu C."/>
            <person name="Sun Q."/>
        </authorList>
    </citation>
    <scope>NUCLEOTIDE SEQUENCE</scope>
    <source>
        <strain evidence="2">H8</strain>
    </source>
</reference>
<evidence type="ECO:0000313" key="2">
    <source>
        <dbReference type="EMBL" id="MBC8540904.1"/>
    </source>
</evidence>
<dbReference type="CDD" id="cd04301">
    <property type="entry name" value="NAT_SF"/>
    <property type="match status" value="1"/>
</dbReference>
<proteinExistence type="predicted"/>
<dbReference type="RefSeq" id="WP_249312481.1">
    <property type="nucleotide sequence ID" value="NZ_JACRSU010000003.1"/>
</dbReference>
<keyword evidence="3" id="KW-1185">Reference proteome</keyword>
<dbReference type="SUPFAM" id="SSF55729">
    <property type="entry name" value="Acyl-CoA N-acyltransferases (Nat)"/>
    <property type="match status" value="1"/>
</dbReference>
<feature type="domain" description="N-acetyltransferase" evidence="1">
    <location>
        <begin position="3"/>
        <end position="137"/>
    </location>
</feature>
<dbReference type="InterPro" id="IPR016181">
    <property type="entry name" value="Acyl_CoA_acyltransferase"/>
</dbReference>
<dbReference type="Gene3D" id="3.40.630.30">
    <property type="match status" value="1"/>
</dbReference>
<dbReference type="PROSITE" id="PS51186">
    <property type="entry name" value="GNAT"/>
    <property type="match status" value="1"/>
</dbReference>
<dbReference type="EMBL" id="JACRSU010000003">
    <property type="protein sequence ID" value="MBC8540904.1"/>
    <property type="molecule type" value="Genomic_DNA"/>
</dbReference>
<organism evidence="2 3">
    <name type="scientific">Congzhengia minquanensis</name>
    <dbReference type="NCBI Taxonomy" id="2763657"/>
    <lineage>
        <taxon>Bacteria</taxon>
        <taxon>Bacillati</taxon>
        <taxon>Bacillota</taxon>
        <taxon>Clostridia</taxon>
        <taxon>Eubacteriales</taxon>
        <taxon>Oscillospiraceae</taxon>
        <taxon>Congzhengia</taxon>
    </lineage>
</organism>
<comment type="caution">
    <text evidence="2">The sequence shown here is derived from an EMBL/GenBank/DDBJ whole genome shotgun (WGS) entry which is preliminary data.</text>
</comment>
<dbReference type="AlphaFoldDB" id="A0A926HYA7"/>